<feature type="compositionally biased region" description="Basic residues" evidence="1">
    <location>
        <begin position="78"/>
        <end position="87"/>
    </location>
</feature>
<proteinExistence type="predicted"/>
<evidence type="ECO:0000313" key="2">
    <source>
        <dbReference type="EMBL" id="GFS26916.1"/>
    </source>
</evidence>
<dbReference type="AlphaFoldDB" id="A0AAV4K227"/>
<protein>
    <submittedName>
        <fullName evidence="2">Uncharacterized protein</fullName>
    </submittedName>
</protein>
<evidence type="ECO:0000313" key="3">
    <source>
        <dbReference type="Proteomes" id="UP000762676"/>
    </source>
</evidence>
<reference evidence="2 3" key="1">
    <citation type="journal article" date="2021" name="Elife">
        <title>Chloroplast acquisition without the gene transfer in kleptoplastic sea slugs, Plakobranchus ocellatus.</title>
        <authorList>
            <person name="Maeda T."/>
            <person name="Takahashi S."/>
            <person name="Yoshida T."/>
            <person name="Shimamura S."/>
            <person name="Takaki Y."/>
            <person name="Nagai Y."/>
            <person name="Toyoda A."/>
            <person name="Suzuki Y."/>
            <person name="Arimoto A."/>
            <person name="Ishii H."/>
            <person name="Satoh N."/>
            <person name="Nishiyama T."/>
            <person name="Hasebe M."/>
            <person name="Maruyama T."/>
            <person name="Minagawa J."/>
            <person name="Obokata J."/>
            <person name="Shigenobu S."/>
        </authorList>
    </citation>
    <scope>NUCLEOTIDE SEQUENCE [LARGE SCALE GENOMIC DNA]</scope>
</reference>
<accession>A0AAV4K227</accession>
<dbReference type="EMBL" id="BMAT01010441">
    <property type="protein sequence ID" value="GFS26916.1"/>
    <property type="molecule type" value="Genomic_DNA"/>
</dbReference>
<comment type="caution">
    <text evidence="2">The sequence shown here is derived from an EMBL/GenBank/DDBJ whole genome shotgun (WGS) entry which is preliminary data.</text>
</comment>
<dbReference type="Proteomes" id="UP000762676">
    <property type="component" value="Unassembled WGS sequence"/>
</dbReference>
<feature type="region of interest" description="Disordered" evidence="1">
    <location>
        <begin position="78"/>
        <end position="149"/>
    </location>
</feature>
<evidence type="ECO:0000256" key="1">
    <source>
        <dbReference type="SAM" id="MobiDB-lite"/>
    </source>
</evidence>
<gene>
    <name evidence="2" type="ORF">ElyMa_005230400</name>
</gene>
<organism evidence="2 3">
    <name type="scientific">Elysia marginata</name>
    <dbReference type="NCBI Taxonomy" id="1093978"/>
    <lineage>
        <taxon>Eukaryota</taxon>
        <taxon>Metazoa</taxon>
        <taxon>Spiralia</taxon>
        <taxon>Lophotrochozoa</taxon>
        <taxon>Mollusca</taxon>
        <taxon>Gastropoda</taxon>
        <taxon>Heterobranchia</taxon>
        <taxon>Euthyneura</taxon>
        <taxon>Panpulmonata</taxon>
        <taxon>Sacoglossa</taxon>
        <taxon>Placobranchoidea</taxon>
        <taxon>Plakobranchidae</taxon>
        <taxon>Elysia</taxon>
    </lineage>
</organism>
<feature type="compositionally biased region" description="Acidic residues" evidence="1">
    <location>
        <begin position="98"/>
        <end position="135"/>
    </location>
</feature>
<sequence length="149" mass="16996">MNFTKQSKVIQFELAHRVVTQRTETTLLSTGFLVKFRHVRCSSHRERTRADRRLLWLSESLALNQLQHGLAPRFKRKLSPHWGRTRRRQDAAAAAAISDDDVADKDDDDDADKDDDDDDDDADKDGDDDDDEDDGVYSSDDTNADEGCR</sequence>
<name>A0AAV4K227_9GAST</name>
<keyword evidence="3" id="KW-1185">Reference proteome</keyword>